<gene>
    <name evidence="1" type="ORF">RHMOL_Rhmol08G0124900</name>
</gene>
<dbReference type="Proteomes" id="UP001062846">
    <property type="component" value="Chromosome 8"/>
</dbReference>
<comment type="caution">
    <text evidence="1">The sequence shown here is derived from an EMBL/GenBank/DDBJ whole genome shotgun (WGS) entry which is preliminary data.</text>
</comment>
<accession>A0ACC0MMV4</accession>
<reference evidence="1" key="1">
    <citation type="submission" date="2022-02" db="EMBL/GenBank/DDBJ databases">
        <title>Plant Genome Project.</title>
        <authorList>
            <person name="Zhang R.-G."/>
        </authorList>
    </citation>
    <scope>NUCLEOTIDE SEQUENCE</scope>
    <source>
        <strain evidence="1">AT1</strain>
    </source>
</reference>
<evidence type="ECO:0000313" key="1">
    <source>
        <dbReference type="EMBL" id="KAI8542260.1"/>
    </source>
</evidence>
<evidence type="ECO:0000313" key="2">
    <source>
        <dbReference type="Proteomes" id="UP001062846"/>
    </source>
</evidence>
<proteinExistence type="predicted"/>
<protein>
    <submittedName>
        <fullName evidence="1">Uncharacterized protein</fullName>
    </submittedName>
</protein>
<sequence length="63" mass="7069">MQFFDSGCRRADWMAISDLTDEGPSIQACGSAAADRVDVGHGQVVWMCIDNERKKQQLRTHTK</sequence>
<dbReference type="EMBL" id="CM046395">
    <property type="protein sequence ID" value="KAI8542260.1"/>
    <property type="molecule type" value="Genomic_DNA"/>
</dbReference>
<name>A0ACC0MMV4_RHOML</name>
<keyword evidence="2" id="KW-1185">Reference proteome</keyword>
<organism evidence="1 2">
    <name type="scientific">Rhododendron molle</name>
    <name type="common">Chinese azalea</name>
    <name type="synonym">Azalea mollis</name>
    <dbReference type="NCBI Taxonomy" id="49168"/>
    <lineage>
        <taxon>Eukaryota</taxon>
        <taxon>Viridiplantae</taxon>
        <taxon>Streptophyta</taxon>
        <taxon>Embryophyta</taxon>
        <taxon>Tracheophyta</taxon>
        <taxon>Spermatophyta</taxon>
        <taxon>Magnoliopsida</taxon>
        <taxon>eudicotyledons</taxon>
        <taxon>Gunneridae</taxon>
        <taxon>Pentapetalae</taxon>
        <taxon>asterids</taxon>
        <taxon>Ericales</taxon>
        <taxon>Ericaceae</taxon>
        <taxon>Ericoideae</taxon>
        <taxon>Rhodoreae</taxon>
        <taxon>Rhododendron</taxon>
    </lineage>
</organism>